<evidence type="ECO:0000313" key="2">
    <source>
        <dbReference type="Proteomes" id="UP000186720"/>
    </source>
</evidence>
<dbReference type="EMBL" id="MPPL01000001">
    <property type="protein sequence ID" value="OKS88511.1"/>
    <property type="molecule type" value="Genomic_DNA"/>
</dbReference>
<gene>
    <name evidence="1" type="ORF">RG47T_3980</name>
</gene>
<evidence type="ECO:0008006" key="3">
    <source>
        <dbReference type="Google" id="ProtNLM"/>
    </source>
</evidence>
<organism evidence="1 2">
    <name type="scientific">Mucilaginibacter polytrichastri</name>
    <dbReference type="NCBI Taxonomy" id="1302689"/>
    <lineage>
        <taxon>Bacteria</taxon>
        <taxon>Pseudomonadati</taxon>
        <taxon>Bacteroidota</taxon>
        <taxon>Sphingobacteriia</taxon>
        <taxon>Sphingobacteriales</taxon>
        <taxon>Sphingobacteriaceae</taxon>
        <taxon>Mucilaginibacter</taxon>
    </lineage>
</organism>
<dbReference type="STRING" id="1302689.RG47T_3980"/>
<name>A0A1Q6A3D9_9SPHI</name>
<dbReference type="AlphaFoldDB" id="A0A1Q6A3D9"/>
<proteinExistence type="predicted"/>
<sequence>MDYLLDTHALLWFINGEGLSDKIVSEIKNTDNNVFLKYCKYLGNRNKVQFGKVNNTNLF</sequence>
<dbReference type="Proteomes" id="UP000186720">
    <property type="component" value="Unassembled WGS sequence"/>
</dbReference>
<comment type="caution">
    <text evidence="1">The sequence shown here is derived from an EMBL/GenBank/DDBJ whole genome shotgun (WGS) entry which is preliminary data.</text>
</comment>
<reference evidence="1 2" key="1">
    <citation type="submission" date="2016-11" db="EMBL/GenBank/DDBJ databases">
        <title>Whole Genome Sequencing of Mucilaginibacter polytrichastri RG4-7(T) isolated from the moss sample.</title>
        <authorList>
            <person name="Li Y."/>
        </authorList>
    </citation>
    <scope>NUCLEOTIDE SEQUENCE [LARGE SCALE GENOMIC DNA]</scope>
    <source>
        <strain evidence="1 2">RG4-7</strain>
    </source>
</reference>
<evidence type="ECO:0000313" key="1">
    <source>
        <dbReference type="EMBL" id="OKS88511.1"/>
    </source>
</evidence>
<accession>A0A1Q6A3D9</accession>
<keyword evidence="2" id="KW-1185">Reference proteome</keyword>
<protein>
    <recommendedName>
        <fullName evidence="3">PIN domain-containing protein</fullName>
    </recommendedName>
</protein>